<gene>
    <name evidence="3" type="ORF">DM01DRAFT_197883</name>
</gene>
<comment type="caution">
    <text evidence="3">The sequence shown here is derived from an EMBL/GenBank/DDBJ whole genome shotgun (WGS) entry which is preliminary data.</text>
</comment>
<organism evidence="3 4">
    <name type="scientific">Hesseltinella vesiculosa</name>
    <dbReference type="NCBI Taxonomy" id="101127"/>
    <lineage>
        <taxon>Eukaryota</taxon>
        <taxon>Fungi</taxon>
        <taxon>Fungi incertae sedis</taxon>
        <taxon>Mucoromycota</taxon>
        <taxon>Mucoromycotina</taxon>
        <taxon>Mucoromycetes</taxon>
        <taxon>Mucorales</taxon>
        <taxon>Cunninghamellaceae</taxon>
        <taxon>Hesseltinella</taxon>
    </lineage>
</organism>
<keyword evidence="2" id="KW-0472">Membrane</keyword>
<dbReference type="Proteomes" id="UP000242146">
    <property type="component" value="Unassembled WGS sequence"/>
</dbReference>
<evidence type="ECO:0000313" key="4">
    <source>
        <dbReference type="Proteomes" id="UP000242146"/>
    </source>
</evidence>
<evidence type="ECO:0000313" key="3">
    <source>
        <dbReference type="EMBL" id="ORX49200.1"/>
    </source>
</evidence>
<sequence length="65" mass="7636">MHIHFPLAHLLLSIFGLLQIVNPRLKKKKKKTKKRVPREKEIVHSTHKKCRPGKQSDTQSEIVLF</sequence>
<accession>A0A1X2GAJ6</accession>
<feature type="transmembrane region" description="Helical" evidence="2">
    <location>
        <begin position="6"/>
        <end position="25"/>
    </location>
</feature>
<evidence type="ECO:0000256" key="1">
    <source>
        <dbReference type="SAM" id="MobiDB-lite"/>
    </source>
</evidence>
<dbReference type="AlphaFoldDB" id="A0A1X2GAJ6"/>
<evidence type="ECO:0000256" key="2">
    <source>
        <dbReference type="SAM" id="Phobius"/>
    </source>
</evidence>
<feature type="compositionally biased region" description="Basic residues" evidence="1">
    <location>
        <begin position="27"/>
        <end position="37"/>
    </location>
</feature>
<feature type="compositionally biased region" description="Polar residues" evidence="1">
    <location>
        <begin position="55"/>
        <end position="65"/>
    </location>
</feature>
<feature type="region of interest" description="Disordered" evidence="1">
    <location>
        <begin position="27"/>
        <end position="65"/>
    </location>
</feature>
<reference evidence="3 4" key="1">
    <citation type="submission" date="2016-07" db="EMBL/GenBank/DDBJ databases">
        <title>Pervasive Adenine N6-methylation of Active Genes in Fungi.</title>
        <authorList>
            <consortium name="DOE Joint Genome Institute"/>
            <person name="Mondo S.J."/>
            <person name="Dannebaum R.O."/>
            <person name="Kuo R.C."/>
            <person name="Labutti K."/>
            <person name="Haridas S."/>
            <person name="Kuo A."/>
            <person name="Salamov A."/>
            <person name="Ahrendt S.R."/>
            <person name="Lipzen A."/>
            <person name="Sullivan W."/>
            <person name="Andreopoulos W.B."/>
            <person name="Clum A."/>
            <person name="Lindquist E."/>
            <person name="Daum C."/>
            <person name="Ramamoorthy G.K."/>
            <person name="Gryganskyi A."/>
            <person name="Culley D."/>
            <person name="Magnuson J.K."/>
            <person name="James T.Y."/>
            <person name="O'Malley M.A."/>
            <person name="Stajich J.E."/>
            <person name="Spatafora J.W."/>
            <person name="Visel A."/>
            <person name="Grigoriev I.V."/>
        </authorList>
    </citation>
    <scope>NUCLEOTIDE SEQUENCE [LARGE SCALE GENOMIC DNA]</scope>
    <source>
        <strain evidence="3 4">NRRL 3301</strain>
    </source>
</reference>
<protein>
    <submittedName>
        <fullName evidence="3">Uncharacterized protein</fullName>
    </submittedName>
</protein>
<name>A0A1X2GAJ6_9FUNG</name>
<keyword evidence="2" id="KW-1133">Transmembrane helix</keyword>
<proteinExistence type="predicted"/>
<dbReference type="EMBL" id="MCGT01000027">
    <property type="protein sequence ID" value="ORX49200.1"/>
    <property type="molecule type" value="Genomic_DNA"/>
</dbReference>
<keyword evidence="4" id="KW-1185">Reference proteome</keyword>
<keyword evidence="2" id="KW-0812">Transmembrane</keyword>